<dbReference type="InterPro" id="IPR002772">
    <property type="entry name" value="Glyco_hydro_3_C"/>
</dbReference>
<dbReference type="FunFam" id="2.60.40.10:FF:000495">
    <property type="entry name" value="Periplasmic beta-glucosidase"/>
    <property type="match status" value="1"/>
</dbReference>
<protein>
    <recommendedName>
        <fullName evidence="9">beta-glucosidase</fullName>
        <ecNumber evidence="9">3.2.1.21</ecNumber>
    </recommendedName>
</protein>
<evidence type="ECO:0000259" key="10">
    <source>
        <dbReference type="PROSITE" id="PS51820"/>
    </source>
</evidence>
<dbReference type="InterPro" id="IPR013783">
    <property type="entry name" value="Ig-like_fold"/>
</dbReference>
<dbReference type="PANTHER" id="PTHR42715">
    <property type="entry name" value="BETA-GLUCOSIDASE"/>
    <property type="match status" value="1"/>
</dbReference>
<dbReference type="Gene3D" id="2.60.40.10">
    <property type="entry name" value="Immunoglobulins"/>
    <property type="match status" value="1"/>
</dbReference>
<dbReference type="AlphaFoldDB" id="A0A0P7BCA4"/>
<evidence type="ECO:0000256" key="3">
    <source>
        <dbReference type="ARBA" id="ARBA00005336"/>
    </source>
</evidence>
<dbReference type="InterPro" id="IPR011658">
    <property type="entry name" value="PA14_dom"/>
</dbReference>
<feature type="domain" description="PA14" evidence="10">
    <location>
        <begin position="404"/>
        <end position="557"/>
    </location>
</feature>
<evidence type="ECO:0000256" key="6">
    <source>
        <dbReference type="ARBA" id="ARBA00023277"/>
    </source>
</evidence>
<evidence type="ECO:0000313" key="12">
    <source>
        <dbReference type="Proteomes" id="UP000050424"/>
    </source>
</evidence>
<evidence type="ECO:0000313" key="11">
    <source>
        <dbReference type="EMBL" id="KPM38485.1"/>
    </source>
</evidence>
<comment type="similarity">
    <text evidence="3 9">Belongs to the glycosyl hydrolase 3 family.</text>
</comment>
<dbReference type="PANTHER" id="PTHR42715:SF27">
    <property type="entry name" value="BETA-GLUCOSIDASE-RELATED"/>
    <property type="match status" value="1"/>
</dbReference>
<dbReference type="Gene3D" id="3.20.20.300">
    <property type="entry name" value="Glycoside hydrolase, family 3, N-terminal domain"/>
    <property type="match status" value="1"/>
</dbReference>
<dbReference type="SUPFAM" id="SSF51445">
    <property type="entry name" value="(Trans)glycosidases"/>
    <property type="match status" value="1"/>
</dbReference>
<dbReference type="Gene3D" id="3.40.50.1700">
    <property type="entry name" value="Glycoside hydrolase family 3 C-terminal domain"/>
    <property type="match status" value="1"/>
</dbReference>
<dbReference type="UniPathway" id="UPA00696"/>
<dbReference type="InterPro" id="IPR019800">
    <property type="entry name" value="Glyco_hydro_3_AS"/>
</dbReference>
<dbReference type="Proteomes" id="UP000050424">
    <property type="component" value="Unassembled WGS sequence"/>
</dbReference>
<evidence type="ECO:0000256" key="2">
    <source>
        <dbReference type="ARBA" id="ARBA00004987"/>
    </source>
</evidence>
<evidence type="ECO:0000256" key="1">
    <source>
        <dbReference type="ARBA" id="ARBA00000448"/>
    </source>
</evidence>
<sequence length="845" mass="92743">MVAQSAFVDNDVDALVSQLTLDEKVQLLSGQGSFKTTGLPTRGIPGITTSDGPHGIRGARKFKRAPSVQLPSATAMGATFDVDLMHRIGSLLGEEAHNRGVHVLLAPTVCLQRSPLMGRGFEAFAEDPILSGLIASAYINGIQERGVAACIKHYAAHDQSTMSTEDNVQMTERTLRELHLLPFQLAFRHSDPWSIMTSYNKINGVHSSEDPLLLQQILREEWGFGGLVMSDWWGTYSTTASINAGLDLEMPGPTQFRGKLLEIAVNTRKVSRKTINAATRNVLNFAKKVTTASEPWEGDPSAANTSENRALVRKLAADSIVLLKNDDGLLPIKDRKAKSYGLIGDHFKLPALSGGGSAEADPYYSVTPYDAIVEAVGEENVTYTSGLYTFKFVPFLKHLNQPDTSDHGWWVNIYGENPDEVPDAEPVYSTATDKDLIDVPEGLHKDLPHKYFVRARATFTPDTSARYRFGFSVAGKGRVKFDGKEVIDLWSDQPPKTDDTACFNRLSMERFYDADVQKGKTVDIEVVMVNEDVSGGVGTAFTLAGRLGGYEILAPEQGLADAVRIAQSVDVPIVMAGLSADYESESSDRKHLRLPPAADRLVHAVLDANPNAIIVTQAGCPIEMPWEQKAKSLVHAWYGGQETGHAIADVLFGDVNPAGRLSVTFPKSVKHTPAYLTFGKSDYDIVYGEGVFIGHRFYEAVDRDPLFYFGYGLSYTKFEYSDLVVPSTFEPSADHEATVTVNVKNAGSYDGAEVVQLYIHDPESAVQRPARELKAFAKVHLSVGETKTVSLKLDKYALSFWSQEDEQWKAEEGDFEVIIATSANPSDEVLRKGFKLPHTFFWSGI</sequence>
<reference evidence="11 12" key="1">
    <citation type="submission" date="2015-09" db="EMBL/GenBank/DDBJ databases">
        <title>Draft genome of a European isolate of the apple canker pathogen Neonectria ditissima.</title>
        <authorList>
            <person name="Gomez-Cortecero A."/>
            <person name="Harrison R.J."/>
            <person name="Armitage A.D."/>
        </authorList>
    </citation>
    <scope>NUCLEOTIDE SEQUENCE [LARGE SCALE GENOMIC DNA]</scope>
    <source>
        <strain evidence="11 12">R09/05</strain>
    </source>
</reference>
<keyword evidence="6 9" id="KW-0119">Carbohydrate metabolism</keyword>
<dbReference type="Pfam" id="PF07691">
    <property type="entry name" value="PA14"/>
    <property type="match status" value="1"/>
</dbReference>
<comment type="caution">
    <text evidence="11">The sequence shown here is derived from an EMBL/GenBank/DDBJ whole genome shotgun (WGS) entry which is preliminary data.</text>
</comment>
<dbReference type="InterPro" id="IPR017853">
    <property type="entry name" value="GH"/>
</dbReference>
<evidence type="ECO:0000256" key="8">
    <source>
        <dbReference type="ARBA" id="ARBA00023326"/>
    </source>
</evidence>
<dbReference type="Gene3D" id="2.60.120.260">
    <property type="entry name" value="Galactose-binding domain-like"/>
    <property type="match status" value="1"/>
</dbReference>
<keyword evidence="8 9" id="KW-0624">Polysaccharide degradation</keyword>
<comment type="pathway">
    <text evidence="2 9">Glycan metabolism; cellulose degradation.</text>
</comment>
<dbReference type="Pfam" id="PF00933">
    <property type="entry name" value="Glyco_hydro_3"/>
    <property type="match status" value="1"/>
</dbReference>
<gene>
    <name evidence="11" type="ORF">AK830_g8085</name>
</gene>
<dbReference type="InterPro" id="IPR050288">
    <property type="entry name" value="Cellulose_deg_GH3"/>
</dbReference>
<evidence type="ECO:0000256" key="4">
    <source>
        <dbReference type="ARBA" id="ARBA00022801"/>
    </source>
</evidence>
<accession>A0A0P7BCA4</accession>
<evidence type="ECO:0000256" key="5">
    <source>
        <dbReference type="ARBA" id="ARBA00023180"/>
    </source>
</evidence>
<dbReference type="EMBL" id="LKCW01000133">
    <property type="protein sequence ID" value="KPM38485.1"/>
    <property type="molecule type" value="Genomic_DNA"/>
</dbReference>
<dbReference type="OrthoDB" id="47059at2759"/>
<dbReference type="InterPro" id="IPR036881">
    <property type="entry name" value="Glyco_hydro_3_C_sf"/>
</dbReference>
<keyword evidence="5" id="KW-0325">Glycoprotein</keyword>
<dbReference type="STRING" id="78410.A0A0P7BCA4"/>
<dbReference type="GO" id="GO:0008422">
    <property type="term" value="F:beta-glucosidase activity"/>
    <property type="evidence" value="ECO:0007669"/>
    <property type="project" value="UniProtKB-EC"/>
</dbReference>
<dbReference type="InterPro" id="IPR001764">
    <property type="entry name" value="Glyco_hydro_3_N"/>
</dbReference>
<dbReference type="GO" id="GO:0030245">
    <property type="term" value="P:cellulose catabolic process"/>
    <property type="evidence" value="ECO:0007669"/>
    <property type="project" value="UniProtKB-UniPathway"/>
</dbReference>
<keyword evidence="7 9" id="KW-0326">Glycosidase</keyword>
<dbReference type="Pfam" id="PF14310">
    <property type="entry name" value="Fn3-like"/>
    <property type="match status" value="1"/>
</dbReference>
<dbReference type="InterPro" id="IPR026891">
    <property type="entry name" value="Fn3-like"/>
</dbReference>
<evidence type="ECO:0000256" key="9">
    <source>
        <dbReference type="RuleBase" id="RU361161"/>
    </source>
</evidence>
<proteinExistence type="inferred from homology"/>
<dbReference type="SMART" id="SM01217">
    <property type="entry name" value="Fn3_like"/>
    <property type="match status" value="1"/>
</dbReference>
<dbReference type="Pfam" id="PF01915">
    <property type="entry name" value="Glyco_hydro_3_C"/>
    <property type="match status" value="1"/>
</dbReference>
<name>A0A0P7BCA4_9HYPO</name>
<evidence type="ECO:0000256" key="7">
    <source>
        <dbReference type="ARBA" id="ARBA00023295"/>
    </source>
</evidence>
<dbReference type="PROSITE" id="PS00775">
    <property type="entry name" value="GLYCOSYL_HYDROL_F3"/>
    <property type="match status" value="1"/>
</dbReference>
<dbReference type="InterPro" id="IPR036962">
    <property type="entry name" value="Glyco_hydro_3_N_sf"/>
</dbReference>
<keyword evidence="12" id="KW-1185">Reference proteome</keyword>
<dbReference type="PROSITE" id="PS51820">
    <property type="entry name" value="PA14"/>
    <property type="match status" value="1"/>
</dbReference>
<keyword evidence="4 9" id="KW-0378">Hydrolase</keyword>
<dbReference type="SUPFAM" id="SSF52279">
    <property type="entry name" value="Beta-D-glucan exohydrolase, C-terminal domain"/>
    <property type="match status" value="1"/>
</dbReference>
<dbReference type="InterPro" id="IPR037524">
    <property type="entry name" value="PA14/GLEYA"/>
</dbReference>
<comment type="catalytic activity">
    <reaction evidence="1 9">
        <text>Hydrolysis of terminal, non-reducing beta-D-glucosyl residues with release of beta-D-glucose.</text>
        <dbReference type="EC" id="3.2.1.21"/>
    </reaction>
</comment>
<organism evidence="11 12">
    <name type="scientific">Neonectria ditissima</name>
    <dbReference type="NCBI Taxonomy" id="78410"/>
    <lineage>
        <taxon>Eukaryota</taxon>
        <taxon>Fungi</taxon>
        <taxon>Dikarya</taxon>
        <taxon>Ascomycota</taxon>
        <taxon>Pezizomycotina</taxon>
        <taxon>Sordariomycetes</taxon>
        <taxon>Hypocreomycetidae</taxon>
        <taxon>Hypocreales</taxon>
        <taxon>Nectriaceae</taxon>
        <taxon>Neonectria</taxon>
    </lineage>
</organism>
<dbReference type="EC" id="3.2.1.21" evidence="9"/>
<dbReference type="PRINTS" id="PR00133">
    <property type="entry name" value="GLHYDRLASE3"/>
</dbReference>